<gene>
    <name evidence="1" type="ORF">EHO51_18255</name>
</gene>
<dbReference type="RefSeq" id="WP_124740293.1">
    <property type="nucleotide sequence ID" value="NZ_CP034087.1"/>
</dbReference>
<dbReference type="EMBL" id="CP034087">
    <property type="protein sequence ID" value="AZG78782.1"/>
    <property type="molecule type" value="Genomic_DNA"/>
</dbReference>
<geneLocation type="plasmid" evidence="2">
    <name>pgw6_1</name>
</geneLocation>
<dbReference type="Proteomes" id="UP000273982">
    <property type="component" value="Plasmid pGW6_1"/>
</dbReference>
<protein>
    <submittedName>
        <fullName evidence="1">Uncharacterized protein</fullName>
    </submittedName>
</protein>
<reference evidence="1 2" key="1">
    <citation type="submission" date="2018-11" db="EMBL/GenBank/DDBJ databases">
        <title>Genome squencing of methanotrophic bacteria isolated from alkaline groundwater in Korea.</title>
        <authorList>
            <person name="Nguyen L.N."/>
        </authorList>
    </citation>
    <scope>NUCLEOTIDE SEQUENCE [LARGE SCALE GENOMIC DNA]</scope>
    <source>
        <strain evidence="1 2">GW6</strain>
        <plasmid evidence="2">pgw6_1</plasmid>
    </source>
</reference>
<dbReference type="KEGG" id="mros:EHO51_18255"/>
<name>A0A3G8MCA4_9HYPH</name>
<sequence length="63" mass="7083">MAYAIKHGTDPNEKTERLETATACLERAKALQAEHEPNIKVFTRDGAEITMLELERLSGKELI</sequence>
<keyword evidence="1" id="KW-0614">Plasmid</keyword>
<organism evidence="1 2">
    <name type="scientific">Methylocystis rosea</name>
    <dbReference type="NCBI Taxonomy" id="173366"/>
    <lineage>
        <taxon>Bacteria</taxon>
        <taxon>Pseudomonadati</taxon>
        <taxon>Pseudomonadota</taxon>
        <taxon>Alphaproteobacteria</taxon>
        <taxon>Hyphomicrobiales</taxon>
        <taxon>Methylocystaceae</taxon>
        <taxon>Methylocystis</taxon>
    </lineage>
</organism>
<proteinExistence type="predicted"/>
<dbReference type="AlphaFoldDB" id="A0A3G8MCA4"/>
<accession>A0A3G8MCA4</accession>
<evidence type="ECO:0000313" key="1">
    <source>
        <dbReference type="EMBL" id="AZG78782.1"/>
    </source>
</evidence>
<evidence type="ECO:0000313" key="2">
    <source>
        <dbReference type="Proteomes" id="UP000273982"/>
    </source>
</evidence>